<dbReference type="PANTHER" id="PTHR43742">
    <property type="entry name" value="TRIMETHYLAMINE-N-OXIDE REDUCTASE"/>
    <property type="match status" value="1"/>
</dbReference>
<comment type="cofactor">
    <cofactor evidence="1">
        <name>Mo-bis(molybdopterin guanine dinucleotide)</name>
        <dbReference type="ChEBI" id="CHEBI:60539"/>
    </cofactor>
</comment>
<comment type="similarity">
    <text evidence="2">Belongs to the prokaryotic molybdopterin-containing oxidoreductase family.</text>
</comment>
<keyword evidence="4" id="KW-0479">Metal-binding</keyword>
<dbReference type="Gene3D" id="3.40.228.10">
    <property type="entry name" value="Dimethylsulfoxide Reductase, domain 2"/>
    <property type="match status" value="1"/>
</dbReference>
<evidence type="ECO:0000313" key="11">
    <source>
        <dbReference type="Proteomes" id="UP000046155"/>
    </source>
</evidence>
<dbReference type="Proteomes" id="UP000046155">
    <property type="component" value="Unassembled WGS sequence"/>
</dbReference>
<dbReference type="GO" id="GO:0016491">
    <property type="term" value="F:oxidoreductase activity"/>
    <property type="evidence" value="ECO:0007669"/>
    <property type="project" value="UniProtKB-KW"/>
</dbReference>
<protein>
    <submittedName>
        <fullName evidence="10">Molybdopterin dinucleotide-binding region</fullName>
    </submittedName>
</protein>
<dbReference type="InterPro" id="IPR009010">
    <property type="entry name" value="Asp_de-COase-like_dom_sf"/>
</dbReference>
<dbReference type="AlphaFoldDB" id="A0A0B7ME59"/>
<gene>
    <name evidence="10" type="ORF">SSCH_1780003</name>
</gene>
<evidence type="ECO:0000256" key="2">
    <source>
        <dbReference type="ARBA" id="ARBA00010312"/>
    </source>
</evidence>
<organism evidence="10 11">
    <name type="scientific">Syntrophaceticus schinkii</name>
    <dbReference type="NCBI Taxonomy" id="499207"/>
    <lineage>
        <taxon>Bacteria</taxon>
        <taxon>Bacillati</taxon>
        <taxon>Bacillota</taxon>
        <taxon>Clostridia</taxon>
        <taxon>Thermoanaerobacterales</taxon>
        <taxon>Thermoanaerobacterales Family III. Incertae Sedis</taxon>
        <taxon>Syntrophaceticus</taxon>
    </lineage>
</organism>
<evidence type="ECO:0000256" key="1">
    <source>
        <dbReference type="ARBA" id="ARBA00001942"/>
    </source>
</evidence>
<dbReference type="GO" id="GO:0043546">
    <property type="term" value="F:molybdopterin cofactor binding"/>
    <property type="evidence" value="ECO:0007669"/>
    <property type="project" value="InterPro"/>
</dbReference>
<keyword evidence="3" id="KW-0500">Molybdenum</keyword>
<reference evidence="11" key="1">
    <citation type="submission" date="2015-01" db="EMBL/GenBank/DDBJ databases">
        <authorList>
            <person name="Manzoor Shahid"/>
            <person name="Zubair Saima"/>
        </authorList>
    </citation>
    <scope>NUCLEOTIDE SEQUENCE [LARGE SCALE GENOMIC DNA]</scope>
    <source>
        <strain evidence="11">Sp3</strain>
    </source>
</reference>
<evidence type="ECO:0000256" key="3">
    <source>
        <dbReference type="ARBA" id="ARBA00022505"/>
    </source>
</evidence>
<keyword evidence="7" id="KW-0411">Iron-sulfur</keyword>
<name>A0A0B7ME59_9FIRM</name>
<dbReference type="InterPro" id="IPR006656">
    <property type="entry name" value="Mopterin_OxRdtase"/>
</dbReference>
<evidence type="ECO:0000256" key="7">
    <source>
        <dbReference type="ARBA" id="ARBA00023014"/>
    </source>
</evidence>
<dbReference type="SUPFAM" id="SSF50692">
    <property type="entry name" value="ADC-like"/>
    <property type="match status" value="1"/>
</dbReference>
<evidence type="ECO:0000256" key="5">
    <source>
        <dbReference type="ARBA" id="ARBA00023002"/>
    </source>
</evidence>
<feature type="domain" description="Molybdopterin dinucleotide-binding" evidence="9">
    <location>
        <begin position="409"/>
        <end position="511"/>
    </location>
</feature>
<keyword evidence="11" id="KW-1185">Reference proteome</keyword>
<evidence type="ECO:0000259" key="8">
    <source>
        <dbReference type="Pfam" id="PF00384"/>
    </source>
</evidence>
<feature type="domain" description="Molybdopterin oxidoreductase" evidence="8">
    <location>
        <begin position="24"/>
        <end position="308"/>
    </location>
</feature>
<keyword evidence="6" id="KW-0408">Iron</keyword>
<dbReference type="PROSITE" id="PS00490">
    <property type="entry name" value="MOLYBDOPTERIN_PROK_2"/>
    <property type="match status" value="1"/>
</dbReference>
<dbReference type="Pfam" id="PF00384">
    <property type="entry name" value="Molybdopterin"/>
    <property type="match status" value="1"/>
</dbReference>
<dbReference type="InterPro" id="IPR050612">
    <property type="entry name" value="Prok_Mopterin_Oxidored"/>
</dbReference>
<proteinExistence type="inferred from homology"/>
<dbReference type="GO" id="GO:0051536">
    <property type="term" value="F:iron-sulfur cluster binding"/>
    <property type="evidence" value="ECO:0007669"/>
    <property type="project" value="UniProtKB-KW"/>
</dbReference>
<dbReference type="EMBL" id="CDRZ01000088">
    <property type="protein sequence ID" value="CEO88350.1"/>
    <property type="molecule type" value="Genomic_DNA"/>
</dbReference>
<dbReference type="RefSeq" id="WP_044664533.1">
    <property type="nucleotide sequence ID" value="NZ_CDRZ01000088.1"/>
</dbReference>
<dbReference type="InterPro" id="IPR006657">
    <property type="entry name" value="MoPterin_dinucl-bd_dom"/>
</dbReference>
<dbReference type="SUPFAM" id="SSF53706">
    <property type="entry name" value="Formate dehydrogenase/DMSO reductase, domains 1-3"/>
    <property type="match status" value="1"/>
</dbReference>
<evidence type="ECO:0000313" key="10">
    <source>
        <dbReference type="EMBL" id="CEO88350.1"/>
    </source>
</evidence>
<dbReference type="PANTHER" id="PTHR43742:SF6">
    <property type="entry name" value="OXIDOREDUCTASE YYAE-RELATED"/>
    <property type="match status" value="1"/>
</dbReference>
<dbReference type="InterPro" id="IPR006655">
    <property type="entry name" value="Mopterin_OxRdtase_prok_CS"/>
</dbReference>
<dbReference type="Gene3D" id="3.40.50.740">
    <property type="match status" value="1"/>
</dbReference>
<dbReference type="OrthoDB" id="219031at2"/>
<dbReference type="GO" id="GO:0046872">
    <property type="term" value="F:metal ion binding"/>
    <property type="evidence" value="ECO:0007669"/>
    <property type="project" value="UniProtKB-KW"/>
</dbReference>
<sequence>MYCYLGCKPYAFSGSPWQIWLWKARKKGAKLIVIDPKCSSIAMKADIFAQVKPATDGALALGLINRIICNKWYDEDFVANYTLGFEELKNYAAKFTDQYVEKETGVSGELLNKIAKMFCDSSPRSAILTGNGLEHCQNAVNNIRAIACIGALTGCIDHLGGDFIPECPNLKKLRPDWEKVVQLGPVGYDKYPALAKVQENHTLLAMDAMLSGKPYPIKGIIMTGANPVLTNANAAKVIEAFSSLELLVVRDLFLTKTAELADYILPGASFLERSEIIYYNRFQTIALTKKIIEFENCQCDYQFWRGLAARLDLQDYFPWENEEEVNNWLLEPMGLTVDILKKHPYGIQYSPKKYQKYREKQRPFDTLSGKIEFTSLYLKELGYSELPIYTSPGYISCPERKYPYVLVSGARNVRYCHSRYHNIERLVKDLGPEIEISPEDAVELGVQSGDVVQVTSEVNAIKIPVKVCKKGVILKGTVHIVHGWDEANVNLLTPDDKNDPISGFPLLKAVPVRIAKV</sequence>
<dbReference type="Gene3D" id="2.40.40.20">
    <property type="match status" value="1"/>
</dbReference>
<evidence type="ECO:0000256" key="4">
    <source>
        <dbReference type="ARBA" id="ARBA00022723"/>
    </source>
</evidence>
<keyword evidence="5" id="KW-0560">Oxidoreductase</keyword>
<dbReference type="Pfam" id="PF01568">
    <property type="entry name" value="Molydop_binding"/>
    <property type="match status" value="1"/>
</dbReference>
<evidence type="ECO:0000256" key="6">
    <source>
        <dbReference type="ARBA" id="ARBA00023004"/>
    </source>
</evidence>
<evidence type="ECO:0000259" key="9">
    <source>
        <dbReference type="Pfam" id="PF01568"/>
    </source>
</evidence>
<accession>A0A0B7ME59</accession>